<dbReference type="Proteomes" id="UP000199356">
    <property type="component" value="Unassembled WGS sequence"/>
</dbReference>
<keyword evidence="1 2" id="KW-0597">Phosphoprotein</keyword>
<gene>
    <name evidence="4" type="ORF">SAMN04488047_14218</name>
</gene>
<dbReference type="OrthoDB" id="582170at2"/>
<accession>A0A1I5WAB4</accession>
<dbReference type="RefSeq" id="WP_093425640.1">
    <property type="nucleotide sequence ID" value="NZ_FOXA01000042.1"/>
</dbReference>
<dbReference type="InterPro" id="IPR001789">
    <property type="entry name" value="Sig_transdc_resp-reg_receiver"/>
</dbReference>
<dbReference type="STRING" id="441119.SAMN04488047_14218"/>
<evidence type="ECO:0000256" key="1">
    <source>
        <dbReference type="ARBA" id="ARBA00022553"/>
    </source>
</evidence>
<proteinExistence type="predicted"/>
<evidence type="ECO:0000313" key="4">
    <source>
        <dbReference type="EMBL" id="SFQ16621.1"/>
    </source>
</evidence>
<evidence type="ECO:0000256" key="2">
    <source>
        <dbReference type="PROSITE-ProRule" id="PRU00169"/>
    </source>
</evidence>
<dbReference type="EMBL" id="FOXA01000042">
    <property type="protein sequence ID" value="SFQ16621.1"/>
    <property type="molecule type" value="Genomic_DNA"/>
</dbReference>
<organism evidence="4 5">
    <name type="scientific">Tranquillimonas alkanivorans</name>
    <dbReference type="NCBI Taxonomy" id="441119"/>
    <lineage>
        <taxon>Bacteria</taxon>
        <taxon>Pseudomonadati</taxon>
        <taxon>Pseudomonadota</taxon>
        <taxon>Alphaproteobacteria</taxon>
        <taxon>Rhodobacterales</taxon>
        <taxon>Roseobacteraceae</taxon>
        <taxon>Tranquillimonas</taxon>
    </lineage>
</organism>
<dbReference type="Pfam" id="PF00072">
    <property type="entry name" value="Response_reg"/>
    <property type="match status" value="1"/>
</dbReference>
<dbReference type="PROSITE" id="PS50110">
    <property type="entry name" value="RESPONSE_REGULATORY"/>
    <property type="match status" value="1"/>
</dbReference>
<dbReference type="PANTHER" id="PTHR44591">
    <property type="entry name" value="STRESS RESPONSE REGULATOR PROTEIN 1"/>
    <property type="match status" value="1"/>
</dbReference>
<dbReference type="Gene3D" id="3.40.50.2300">
    <property type="match status" value="1"/>
</dbReference>
<keyword evidence="5" id="KW-1185">Reference proteome</keyword>
<reference evidence="4 5" key="1">
    <citation type="submission" date="2016-10" db="EMBL/GenBank/DDBJ databases">
        <authorList>
            <person name="de Groot N.N."/>
        </authorList>
    </citation>
    <scope>NUCLEOTIDE SEQUENCE [LARGE SCALE GENOMIC DNA]</scope>
    <source>
        <strain evidence="4 5">DSM 19547</strain>
    </source>
</reference>
<dbReference type="AlphaFoldDB" id="A0A1I5WAB4"/>
<dbReference type="PANTHER" id="PTHR44591:SF3">
    <property type="entry name" value="RESPONSE REGULATORY DOMAIN-CONTAINING PROTEIN"/>
    <property type="match status" value="1"/>
</dbReference>
<dbReference type="GO" id="GO:0000160">
    <property type="term" value="P:phosphorelay signal transduction system"/>
    <property type="evidence" value="ECO:0007669"/>
    <property type="project" value="InterPro"/>
</dbReference>
<feature type="modified residue" description="4-aspartylphosphate" evidence="2">
    <location>
        <position position="52"/>
    </location>
</feature>
<dbReference type="InterPro" id="IPR050595">
    <property type="entry name" value="Bact_response_regulator"/>
</dbReference>
<sequence>MKIMIVEDDALLALDLRGMCEDLGHQVLGLARSADEADRAASRLRPDVLLTDMELADSSDGVEVVHALRTRFPNLLVAFVTAVSDPAALARIDAVRPDAILNKPVTGERLECALHRASRSP</sequence>
<name>A0A1I5WAB4_9RHOB</name>
<evidence type="ECO:0000259" key="3">
    <source>
        <dbReference type="PROSITE" id="PS50110"/>
    </source>
</evidence>
<dbReference type="SMART" id="SM00448">
    <property type="entry name" value="REC"/>
    <property type="match status" value="1"/>
</dbReference>
<evidence type="ECO:0000313" key="5">
    <source>
        <dbReference type="Proteomes" id="UP000199356"/>
    </source>
</evidence>
<protein>
    <submittedName>
        <fullName evidence="4">Response regulator receiver domain-containing protein</fullName>
    </submittedName>
</protein>
<feature type="domain" description="Response regulatory" evidence="3">
    <location>
        <begin position="2"/>
        <end position="118"/>
    </location>
</feature>
<dbReference type="SUPFAM" id="SSF52172">
    <property type="entry name" value="CheY-like"/>
    <property type="match status" value="1"/>
</dbReference>
<dbReference type="InterPro" id="IPR011006">
    <property type="entry name" value="CheY-like_superfamily"/>
</dbReference>